<reference evidence="2" key="1">
    <citation type="submission" date="2018-05" db="EMBL/GenBank/DDBJ databases">
        <authorList>
            <person name="Lanie J.A."/>
            <person name="Ng W.-L."/>
            <person name="Kazmierczak K.M."/>
            <person name="Andrzejewski T.M."/>
            <person name="Davidsen T.M."/>
            <person name="Wayne K.J."/>
            <person name="Tettelin H."/>
            <person name="Glass J.I."/>
            <person name="Rusch D."/>
            <person name="Podicherti R."/>
            <person name="Tsui H.-C.T."/>
            <person name="Winkler M.E."/>
        </authorList>
    </citation>
    <scope>NUCLEOTIDE SEQUENCE</scope>
</reference>
<dbReference type="InterPro" id="IPR038576">
    <property type="entry name" value="Methyltransf_Zn-bd_dom_put_sf"/>
</dbReference>
<gene>
    <name evidence="2" type="ORF">METZ01_LOCUS503649</name>
</gene>
<dbReference type="Pfam" id="PF08421">
    <property type="entry name" value="Methyltransf_13"/>
    <property type="match status" value="1"/>
</dbReference>
<dbReference type="Gene3D" id="3.40.50.150">
    <property type="entry name" value="Vaccinia Virus protein VP39"/>
    <property type="match status" value="1"/>
</dbReference>
<dbReference type="Gene3D" id="6.20.50.110">
    <property type="entry name" value="Methyltransferase, zinc-binding domain"/>
    <property type="match status" value="1"/>
</dbReference>
<name>A0A383E325_9ZZZZ</name>
<protein>
    <recommendedName>
        <fullName evidence="1">Methyltransferase putative zinc binding domain-containing protein</fullName>
    </recommendedName>
</protein>
<dbReference type="Pfam" id="PF13489">
    <property type="entry name" value="Methyltransf_23"/>
    <property type="match status" value="1"/>
</dbReference>
<dbReference type="SUPFAM" id="SSF53335">
    <property type="entry name" value="S-adenosyl-L-methionine-dependent methyltransferases"/>
    <property type="match status" value="1"/>
</dbReference>
<feature type="domain" description="Methyltransferase putative zinc binding" evidence="1">
    <location>
        <begin position="1"/>
        <end position="45"/>
    </location>
</feature>
<feature type="non-terminal residue" evidence="2">
    <location>
        <position position="1"/>
    </location>
</feature>
<feature type="non-terminal residue" evidence="2">
    <location>
        <position position="233"/>
    </location>
</feature>
<dbReference type="EMBL" id="UINC01222142">
    <property type="protein sequence ID" value="SVE50795.1"/>
    <property type="molecule type" value="Genomic_DNA"/>
</dbReference>
<dbReference type="AlphaFoldDB" id="A0A383E325"/>
<proteinExistence type="predicted"/>
<evidence type="ECO:0000259" key="1">
    <source>
        <dbReference type="Pfam" id="PF08421"/>
    </source>
</evidence>
<dbReference type="PANTHER" id="PTHR43861:SF5">
    <property type="entry name" value="BLL5978 PROTEIN"/>
    <property type="match status" value="1"/>
</dbReference>
<evidence type="ECO:0000313" key="2">
    <source>
        <dbReference type="EMBL" id="SVE50795.1"/>
    </source>
</evidence>
<accession>A0A383E325</accession>
<organism evidence="2">
    <name type="scientific">marine metagenome</name>
    <dbReference type="NCBI Taxonomy" id="408172"/>
    <lineage>
        <taxon>unclassified sequences</taxon>
        <taxon>metagenomes</taxon>
        <taxon>ecological metagenomes</taxon>
    </lineage>
</organism>
<dbReference type="InterPro" id="IPR013630">
    <property type="entry name" value="Methyltransf_Zn-bd_dom_put"/>
</dbReference>
<dbReference type="CDD" id="cd02440">
    <property type="entry name" value="AdoMet_MTases"/>
    <property type="match status" value="1"/>
</dbReference>
<dbReference type="InterPro" id="IPR029063">
    <property type="entry name" value="SAM-dependent_MTases_sf"/>
</dbReference>
<sequence>LGNSPVSEKYLTKENLSEKQDQVPLDLYFCLECTHVQLLAVVEPDFLWSDFTFKTANNPALVAHFKDIAQRILNFNPIDKNDLIIDIGSNDGTLLRCFKDVGYDNVLGVDPADEIANEAAQNGIPTINAYMDKETADKIFKEHGKASVITANNVYAHVDDLAGMTNAIKTVMSKDGIFIFEVSYLLDVVEKMLIGTIFHEHLCYHSVKAMSSFLQTQDMELIHVERGPEQGGS</sequence>
<dbReference type="PANTHER" id="PTHR43861">
    <property type="entry name" value="TRANS-ACONITATE 2-METHYLTRANSFERASE-RELATED"/>
    <property type="match status" value="1"/>
</dbReference>